<evidence type="ECO:0000313" key="2">
    <source>
        <dbReference type="EMBL" id="ECT9423173.1"/>
    </source>
</evidence>
<dbReference type="RefSeq" id="WP_001083584.1">
    <property type="nucleotide sequence ID" value="NZ_CP053585.1"/>
</dbReference>
<dbReference type="EMBL" id="RMEA01000018">
    <property type="protein sequence ID" value="MER42242.1"/>
    <property type="molecule type" value="Genomic_DNA"/>
</dbReference>
<protein>
    <submittedName>
        <fullName evidence="2">Addiction module toxin, GnsA/GnsB family</fullName>
    </submittedName>
    <submittedName>
        <fullName evidence="6">Gns protein</fullName>
    </submittedName>
</protein>
<evidence type="ECO:0000313" key="6">
    <source>
        <dbReference type="EMBL" id="SUF37690.1"/>
    </source>
</evidence>
<accession>A0A379QAP7</accession>
<dbReference type="Proteomes" id="UP000254332">
    <property type="component" value="Unassembled WGS sequence"/>
</dbReference>
<organism evidence="6 9">
    <name type="scientific">Salmonella enterica</name>
    <name type="common">Salmonella choleraesuis</name>
    <dbReference type="NCBI Taxonomy" id="28901"/>
    <lineage>
        <taxon>Bacteria</taxon>
        <taxon>Pseudomonadati</taxon>
        <taxon>Pseudomonadota</taxon>
        <taxon>Gammaproteobacteria</taxon>
        <taxon>Enterobacterales</taxon>
        <taxon>Enterobacteriaceae</taxon>
        <taxon>Salmonella</taxon>
    </lineage>
</organism>
<dbReference type="EMBL" id="UGWQ01000001">
    <property type="protein sequence ID" value="SUF70106.1"/>
    <property type="molecule type" value="Genomic_DNA"/>
</dbReference>
<proteinExistence type="inferred from homology"/>
<sequence length="57" mass="6516">MNSEELTRKAEEEIAALITKKVAELRKKTGQEVSEIEFAPRETMKGLEGYHVKIKLL</sequence>
<evidence type="ECO:0000313" key="10">
    <source>
        <dbReference type="Proteomes" id="UP000290660"/>
    </source>
</evidence>
<evidence type="ECO:0000313" key="5">
    <source>
        <dbReference type="EMBL" id="RXQ38641.1"/>
    </source>
</evidence>
<name>A0A0F5BDV5_SALER</name>
<accession>A0A344R1C5</accession>
<evidence type="ECO:0000313" key="4">
    <source>
        <dbReference type="EMBL" id="MIV65369.1"/>
    </source>
</evidence>
<reference evidence="4" key="2">
    <citation type="submission" date="2018-07" db="EMBL/GenBank/DDBJ databases">
        <authorList>
            <consortium name="GenomeTrakr network: Whole genome sequencing for foodborne pathogen traceback"/>
        </authorList>
    </citation>
    <scope>NUCLEOTIDE SEQUENCE [LARGE SCALE GENOMIC DNA]</scope>
    <source>
        <strain evidence="4">FDA00010322</strain>
    </source>
</reference>
<gene>
    <name evidence="4" type="ORF">BA086_20435</name>
    <name evidence="2" type="ORF">CG587_00900</name>
    <name evidence="3" type="ORF">ED033_07835</name>
    <name evidence="5" type="ORF">EI538_01780</name>
    <name evidence="7" type="ORF">NCTC10718_02924</name>
    <name evidence="6" type="ORF">NCTC9854_01978</name>
</gene>
<accession>A0A0F5BDV5</accession>
<dbReference type="Proteomes" id="UP000290660">
    <property type="component" value="Unassembled WGS sequence"/>
</dbReference>
<dbReference type="Pfam" id="PF08178">
    <property type="entry name" value="GnsAB_toxin"/>
    <property type="match status" value="1"/>
</dbReference>
<dbReference type="EMBL" id="RSUZ01000027">
    <property type="protein sequence ID" value="MIV65369.1"/>
    <property type="molecule type" value="Genomic_DNA"/>
</dbReference>
<reference evidence="5 10" key="4">
    <citation type="submission" date="2018-12" db="EMBL/GenBank/DDBJ databases">
        <title>Identification of serotype of rogose Salmonella by whole genome sequencing.</title>
        <authorList>
            <person name="Sacchi C.T."/>
            <person name="Goncalves C.R."/>
            <person name="Tiba-Casas M.R."/>
        </authorList>
    </citation>
    <scope>NUCLEOTIDE SEQUENCE [LARGE SCALE GENOMIC DNA]</scope>
    <source>
        <strain evidence="5 10">169_17</strain>
    </source>
</reference>
<reference evidence="8 9" key="1">
    <citation type="submission" date="2018-06" db="EMBL/GenBank/DDBJ databases">
        <authorList>
            <consortium name="Pathogen Informatics"/>
            <person name="Doyle S."/>
        </authorList>
    </citation>
    <scope>NUCLEOTIDE SEQUENCE [LARGE SCALE GENOMIC DNA]</scope>
    <source>
        <strain evidence="7 8">NCTC10718</strain>
        <strain evidence="6 9">NCTC9854</strain>
    </source>
</reference>
<dbReference type="EMBL" id="AAKOJA010000001">
    <property type="protein sequence ID" value="ECT9423173.1"/>
    <property type="molecule type" value="Genomic_DNA"/>
</dbReference>
<evidence type="ECO:0000256" key="1">
    <source>
        <dbReference type="ARBA" id="ARBA00010889"/>
    </source>
</evidence>
<dbReference type="Proteomes" id="UP000885414">
    <property type="component" value="Unassembled WGS sequence"/>
</dbReference>
<comment type="similarity">
    <text evidence="1">Belongs to the gns family.</text>
</comment>
<dbReference type="EMBL" id="RSEO01000001">
    <property type="protein sequence ID" value="RXQ38641.1"/>
    <property type="molecule type" value="Genomic_DNA"/>
</dbReference>
<evidence type="ECO:0000313" key="9">
    <source>
        <dbReference type="Proteomes" id="UP000254773"/>
    </source>
</evidence>
<dbReference type="AlphaFoldDB" id="A0A0F5BDV5"/>
<dbReference type="Proteomes" id="UP000839904">
    <property type="component" value="Unassembled WGS sequence"/>
</dbReference>
<dbReference type="Proteomes" id="UP000254773">
    <property type="component" value="Unassembled WGS sequence"/>
</dbReference>
<evidence type="ECO:0000313" key="7">
    <source>
        <dbReference type="EMBL" id="SUF70106.1"/>
    </source>
</evidence>
<dbReference type="EMBL" id="UGWI01000001">
    <property type="protein sequence ID" value="SUF37690.1"/>
    <property type="molecule type" value="Genomic_DNA"/>
</dbReference>
<evidence type="ECO:0000313" key="3">
    <source>
        <dbReference type="EMBL" id="MER42242.1"/>
    </source>
</evidence>
<dbReference type="InterPro" id="IPR012563">
    <property type="entry name" value="Gns"/>
</dbReference>
<reference evidence="3" key="3">
    <citation type="submission" date="2018-10" db="EMBL/GenBank/DDBJ databases">
        <authorList>
            <consortium name="PulseNet: The National Subtyping Network for Foodborne Disease Surveillance"/>
            <person name="Tarr C.L."/>
            <person name="Trees E."/>
            <person name="Katz L.S."/>
            <person name="Carleton-Romer H.A."/>
            <person name="Stroika S."/>
            <person name="Kucerova Z."/>
            <person name="Roache K.F."/>
            <person name="Sabol A.L."/>
            <person name="Besser J."/>
            <person name="Gerner-Smidt P."/>
        </authorList>
    </citation>
    <scope>NUCLEOTIDE SEQUENCE [LARGE SCALE GENOMIC DNA]</scope>
    <source>
        <strain evidence="2">PNUSAS018503</strain>
        <strain evidence="3">PNUSAS057480</strain>
    </source>
</reference>
<dbReference type="Proteomes" id="UP000885379">
    <property type="component" value="Unassembled WGS sequence"/>
</dbReference>
<evidence type="ECO:0000313" key="8">
    <source>
        <dbReference type="Proteomes" id="UP000254332"/>
    </source>
</evidence>